<dbReference type="Proteomes" id="UP000681075">
    <property type="component" value="Unassembled WGS sequence"/>
</dbReference>
<gene>
    <name evidence="1" type="ORF">TMPK1_05000</name>
</gene>
<dbReference type="Gene3D" id="1.25.40.10">
    <property type="entry name" value="Tetratricopeptide repeat domain"/>
    <property type="match status" value="1"/>
</dbReference>
<comment type="caution">
    <text evidence="1">The sequence shown here is derived from an EMBL/GenBank/DDBJ whole genome shotgun (WGS) entry which is preliminary data.</text>
</comment>
<name>A0A8S8X6F3_9PROT</name>
<evidence type="ECO:0008006" key="3">
    <source>
        <dbReference type="Google" id="ProtNLM"/>
    </source>
</evidence>
<dbReference type="InterPro" id="IPR011990">
    <property type="entry name" value="TPR-like_helical_dom_sf"/>
</dbReference>
<keyword evidence="2" id="KW-1185">Reference proteome</keyword>
<dbReference type="EMBL" id="BOPV01000001">
    <property type="protein sequence ID" value="GIL38263.1"/>
    <property type="molecule type" value="Genomic_DNA"/>
</dbReference>
<accession>A0A8S8X6F3</accession>
<dbReference type="AlphaFoldDB" id="A0A8S8X6F3"/>
<sequence length="209" mass="23059">MRTLAAVTFFFVQVAYATEYPANQQPMYGGINKTPAMVEADDKFLRAVREQGYSPQQASNKSVELGWTYLRRNDLAAAIQRFNQGWLTDPANGDVYHGFAVVVLERDKDAASADKFFQQALNKPRHSNGVYVDYGRFLALQERYADAVPVLRKAVAIDGITPDAMALLTMSLAGAGDMKSACVEASNVKPGVQPSYRDAVRLIQSRCPK</sequence>
<proteinExistence type="predicted"/>
<dbReference type="RefSeq" id="WP_420241233.1">
    <property type="nucleotide sequence ID" value="NZ_BOPV01000001.1"/>
</dbReference>
<evidence type="ECO:0000313" key="1">
    <source>
        <dbReference type="EMBL" id="GIL38263.1"/>
    </source>
</evidence>
<evidence type="ECO:0000313" key="2">
    <source>
        <dbReference type="Proteomes" id="UP000681075"/>
    </source>
</evidence>
<dbReference type="SUPFAM" id="SSF48452">
    <property type="entry name" value="TPR-like"/>
    <property type="match status" value="1"/>
</dbReference>
<protein>
    <recommendedName>
        <fullName evidence="3">Tetratricopeptide repeat protein</fullName>
    </recommendedName>
</protein>
<reference evidence="1" key="1">
    <citation type="submission" date="2021-02" db="EMBL/GenBank/DDBJ databases">
        <title>Genome sequence of Rhodospirillales sp. strain TMPK1 isolated from soil.</title>
        <authorList>
            <person name="Nakai R."/>
            <person name="Kusada H."/>
            <person name="Tamaki H."/>
        </authorList>
    </citation>
    <scope>NUCLEOTIDE SEQUENCE</scope>
    <source>
        <strain evidence="1">TMPK1</strain>
    </source>
</reference>
<organism evidence="1 2">
    <name type="scientific">Roseiterribacter gracilis</name>
    <dbReference type="NCBI Taxonomy" id="2812848"/>
    <lineage>
        <taxon>Bacteria</taxon>
        <taxon>Pseudomonadati</taxon>
        <taxon>Pseudomonadota</taxon>
        <taxon>Alphaproteobacteria</taxon>
        <taxon>Rhodospirillales</taxon>
        <taxon>Roseiterribacteraceae</taxon>
        <taxon>Roseiterribacter</taxon>
    </lineage>
</organism>